<dbReference type="GO" id="GO:0006364">
    <property type="term" value="P:rRNA processing"/>
    <property type="evidence" value="ECO:0007669"/>
    <property type="project" value="TreeGrafter"/>
</dbReference>
<dbReference type="InterPro" id="IPR022801">
    <property type="entry name" value="Ribosomal_uS4"/>
</dbReference>
<dbReference type="OrthoDB" id="10248812at2759"/>
<dbReference type="InterPro" id="IPR001912">
    <property type="entry name" value="Ribosomal_uS4_N"/>
</dbReference>
<dbReference type="PANTHER" id="PTHR11831:SF1">
    <property type="entry name" value="U3 SMALL NUCLEOLAR RIBONUCLEOPROTEIN PROTEIN IMP3"/>
    <property type="match status" value="1"/>
</dbReference>
<dbReference type="PROSITE" id="PS50889">
    <property type="entry name" value="S4"/>
    <property type="match status" value="1"/>
</dbReference>
<keyword evidence="7" id="KW-1185">Reference proteome</keyword>
<dbReference type="Pfam" id="PF00163">
    <property type="entry name" value="Ribosomal_S4"/>
    <property type="match status" value="1"/>
</dbReference>
<dbReference type="GeneID" id="36318991"/>
<dbReference type="SUPFAM" id="SSF55174">
    <property type="entry name" value="Alpha-L RNA-binding motif"/>
    <property type="match status" value="1"/>
</dbReference>
<organism evidence="6 7">
    <name type="scientific">Vairimorpha ceranae</name>
    <dbReference type="NCBI Taxonomy" id="40302"/>
    <lineage>
        <taxon>Eukaryota</taxon>
        <taxon>Fungi</taxon>
        <taxon>Fungi incertae sedis</taxon>
        <taxon>Microsporidia</taxon>
        <taxon>Nosematidae</taxon>
        <taxon>Vairimorpha</taxon>
    </lineage>
</organism>
<keyword evidence="3 6" id="KW-0687">Ribonucleoprotein</keyword>
<comment type="caution">
    <text evidence="6">The sequence shown here is derived from an EMBL/GenBank/DDBJ whole genome shotgun (WGS) entry which is preliminary data.</text>
</comment>
<gene>
    <name evidence="6" type="ORF">AAJ76_1500020103</name>
</gene>
<dbReference type="InterPro" id="IPR036986">
    <property type="entry name" value="S4_RNA-bd_sf"/>
</dbReference>
<evidence type="ECO:0000313" key="6">
    <source>
        <dbReference type="EMBL" id="KKO75648.1"/>
    </source>
</evidence>
<dbReference type="GO" id="GO:0030515">
    <property type="term" value="F:snoRNA binding"/>
    <property type="evidence" value="ECO:0007669"/>
    <property type="project" value="TreeGrafter"/>
</dbReference>
<dbReference type="RefSeq" id="XP_024331390.1">
    <property type="nucleotide sequence ID" value="XM_024474084.1"/>
</dbReference>
<accession>A0A0F9WRY4</accession>
<dbReference type="AlphaFoldDB" id="A0A0F9WRY4"/>
<name>A0A0F9WRY4_9MICR</name>
<evidence type="ECO:0000256" key="2">
    <source>
        <dbReference type="ARBA" id="ARBA00022884"/>
    </source>
</evidence>
<evidence type="ECO:0000256" key="4">
    <source>
        <dbReference type="PROSITE-ProRule" id="PRU00182"/>
    </source>
</evidence>
<dbReference type="Gene3D" id="3.10.290.10">
    <property type="entry name" value="RNA-binding S4 domain"/>
    <property type="match status" value="1"/>
</dbReference>
<dbReference type="OMA" id="FRIKHEQ"/>
<keyword evidence="2 4" id="KW-0694">RNA-binding</keyword>
<dbReference type="EMBL" id="JPQZ01000015">
    <property type="protein sequence ID" value="KKO75648.1"/>
    <property type="molecule type" value="Genomic_DNA"/>
</dbReference>
<proteinExistence type="inferred from homology"/>
<dbReference type="GO" id="GO:0034457">
    <property type="term" value="C:Mpp10 complex"/>
    <property type="evidence" value="ECO:0007669"/>
    <property type="project" value="TreeGrafter"/>
</dbReference>
<evidence type="ECO:0000256" key="1">
    <source>
        <dbReference type="ARBA" id="ARBA00007465"/>
    </source>
</evidence>
<comment type="similarity">
    <text evidence="1">Belongs to the universal ribosomal protein uS4 family.</text>
</comment>
<protein>
    <submittedName>
        <fullName evidence="6">U3 small nucleolar ribonucleoprotein imp3</fullName>
    </submittedName>
</protein>
<dbReference type="GO" id="GO:0042274">
    <property type="term" value="P:ribosomal small subunit biogenesis"/>
    <property type="evidence" value="ECO:0007669"/>
    <property type="project" value="TreeGrafter"/>
</dbReference>
<evidence type="ECO:0000313" key="7">
    <source>
        <dbReference type="Proteomes" id="UP000034350"/>
    </source>
</evidence>
<dbReference type="PANTHER" id="PTHR11831">
    <property type="entry name" value="30S 40S RIBOSOMAL PROTEIN"/>
    <property type="match status" value="1"/>
</dbReference>
<dbReference type="VEuPathDB" id="MicrosporidiaDB:G9O61_00g012570"/>
<dbReference type="GO" id="GO:0032040">
    <property type="term" value="C:small-subunit processome"/>
    <property type="evidence" value="ECO:0007669"/>
    <property type="project" value="TreeGrafter"/>
</dbReference>
<evidence type="ECO:0000259" key="5">
    <source>
        <dbReference type="SMART" id="SM01390"/>
    </source>
</evidence>
<dbReference type="VEuPathDB" id="MicrosporidiaDB:AAJ76_1500020103"/>
<dbReference type="SMART" id="SM01390">
    <property type="entry name" value="Ribosomal_S4"/>
    <property type="match status" value="1"/>
</dbReference>
<dbReference type="GO" id="GO:0019843">
    <property type="term" value="F:rRNA binding"/>
    <property type="evidence" value="ECO:0007669"/>
    <property type="project" value="InterPro"/>
</dbReference>
<evidence type="ECO:0000256" key="3">
    <source>
        <dbReference type="ARBA" id="ARBA00023274"/>
    </source>
</evidence>
<dbReference type="Proteomes" id="UP000034350">
    <property type="component" value="Unassembled WGS sequence"/>
</dbReference>
<feature type="domain" description="Small ribosomal subunit protein uS4 N-terminal" evidence="5">
    <location>
        <begin position="3"/>
        <end position="105"/>
    </location>
</feature>
<dbReference type="VEuPathDB" id="MicrosporidiaDB:NCER_100459"/>
<reference evidence="6 7" key="1">
    <citation type="journal article" date="2015" name="Environ. Microbiol.">
        <title>Genome analyses suggest the presence of polyploidy and recent human-driven expansions in eight global populations of the honeybee pathogen Nosema ceranae.</title>
        <authorList>
            <person name="Pelin A."/>
            <person name="Selman M."/>
            <person name="Aris-Brosou S."/>
            <person name="Farinelli L."/>
            <person name="Corradi N."/>
        </authorList>
    </citation>
    <scope>NUCLEOTIDE SEQUENCE [LARGE SCALE GENOMIC DNA]</scope>
    <source>
        <strain evidence="6 7">PA08 1199</strain>
    </source>
</reference>
<sequence length="177" mass="21259">MRQLRYHEQKLLKKVNFLEWKNTNTTREHFVIGKYNLKDREEYTRYNQIVGKIRKITEMLSRLKDNDYTKKTISTKLVNRLYDLGLISNKKLVDCTKISVSDFCERRLPMLLKKNKMVENFIDATRFVEHGHIRLGHKVVTEPSVIISRAMEDFINWVEGSKIKRKIDEYNEELDDF</sequence>